<feature type="compositionally biased region" description="Low complexity" evidence="4">
    <location>
        <begin position="13"/>
        <end position="29"/>
    </location>
</feature>
<keyword evidence="6" id="KW-1185">Reference proteome</keyword>
<keyword evidence="2" id="KW-0813">Transport</keyword>
<proteinExistence type="inferred from homology"/>
<evidence type="ECO:0000313" key="6">
    <source>
        <dbReference type="Proteomes" id="UP001516023"/>
    </source>
</evidence>
<protein>
    <submittedName>
        <fullName evidence="5">Uncharacterized protein</fullName>
    </submittedName>
</protein>
<dbReference type="AlphaFoldDB" id="A0ABD3Q8P5"/>
<evidence type="ECO:0000256" key="3">
    <source>
        <dbReference type="ARBA" id="ARBA00022729"/>
    </source>
</evidence>
<organism evidence="5 6">
    <name type="scientific">Cyclotella cryptica</name>
    <dbReference type="NCBI Taxonomy" id="29204"/>
    <lineage>
        <taxon>Eukaryota</taxon>
        <taxon>Sar</taxon>
        <taxon>Stramenopiles</taxon>
        <taxon>Ochrophyta</taxon>
        <taxon>Bacillariophyta</taxon>
        <taxon>Coscinodiscophyceae</taxon>
        <taxon>Thalassiosirophycidae</taxon>
        <taxon>Stephanodiscales</taxon>
        <taxon>Stephanodiscaceae</taxon>
        <taxon>Cyclotella</taxon>
    </lineage>
</organism>
<evidence type="ECO:0000313" key="5">
    <source>
        <dbReference type="EMBL" id="KAL3796748.1"/>
    </source>
</evidence>
<dbReference type="EMBL" id="JABMIG020000060">
    <property type="protein sequence ID" value="KAL3796748.1"/>
    <property type="molecule type" value="Genomic_DNA"/>
</dbReference>
<dbReference type="Gene3D" id="3.40.190.10">
    <property type="entry name" value="Periplasmic binding protein-like II"/>
    <property type="match status" value="2"/>
</dbReference>
<evidence type="ECO:0000256" key="2">
    <source>
        <dbReference type="ARBA" id="ARBA00022448"/>
    </source>
</evidence>
<dbReference type="PANTHER" id="PTHR30085">
    <property type="entry name" value="AMINO ACID ABC TRANSPORTER PERMEASE"/>
    <property type="match status" value="1"/>
</dbReference>
<keyword evidence="3" id="KW-0732">Signal</keyword>
<feature type="region of interest" description="Disordered" evidence="4">
    <location>
        <begin position="1"/>
        <end position="51"/>
    </location>
</feature>
<comment type="caution">
    <text evidence="5">The sequence shown here is derived from an EMBL/GenBank/DDBJ whole genome shotgun (WGS) entry which is preliminary data.</text>
</comment>
<comment type="similarity">
    <text evidence="1">Belongs to the bacterial solute-binding protein 3 family.</text>
</comment>
<gene>
    <name evidence="5" type="ORF">HJC23_010895</name>
</gene>
<name>A0ABD3Q8P5_9STRA</name>
<dbReference type="InterPro" id="IPR051455">
    <property type="entry name" value="Bact_solute-bind_prot3"/>
</dbReference>
<reference evidence="5 6" key="1">
    <citation type="journal article" date="2020" name="G3 (Bethesda)">
        <title>Improved Reference Genome for Cyclotella cryptica CCMP332, a Model for Cell Wall Morphogenesis, Salinity Adaptation, and Lipid Production in Diatoms (Bacillariophyta).</title>
        <authorList>
            <person name="Roberts W.R."/>
            <person name="Downey K.M."/>
            <person name="Ruck E.C."/>
            <person name="Traller J.C."/>
            <person name="Alverson A.J."/>
        </authorList>
    </citation>
    <scope>NUCLEOTIDE SEQUENCE [LARGE SCALE GENOMIC DNA]</scope>
    <source>
        <strain evidence="5 6">CCMP332</strain>
    </source>
</reference>
<accession>A0ABD3Q8P5</accession>
<evidence type="ECO:0000256" key="1">
    <source>
        <dbReference type="ARBA" id="ARBA00010333"/>
    </source>
</evidence>
<sequence length="743" mass="81362">MADIAEGSDEVVAPAPSESAPATLSSSSLPDDETPSSAGVHGDGGGPGAVLAAAGAHESSVCAENAAEEGRVEAISRRSNRRSVTFLLSNAHEEEKEEIRSHREEGEADHQHEAANISCENGWCKQRTSGDSTDIGAMHVDERAPNINLRFFRGLAARHRTRSQRARTRDLRVGQIGRQETAGAATSIGGNQPPDEMVASVRPISNIMLEQQQQQGQTQSRRFFPNSLFSSLSQSSWFLLSSDGTGSVLLSATLVEPLEYAVVKELTWLEKHAKVLLPLSVLVVIALIGSVTPVVVIALRQNNAVPTEMPSEAPSFAPSQDPRPTLQIVQERGHLLCGLQPDGTPELPFRRELCRAVAAVVLGNPDSYKPVDPENYGGRFIPLKEGKYDLQITGDTHSVQREIKEPSSGAGFTFSTPYYYDGASFNGNAKFVDCAYNQKRYEECSDLFICVVGSTAADFISRHFSPDFYSDKFSWHEIFQRFRNGTCNVVAGDRQATSLQMEAANLSNYVVGANTFTNEPLAIVTRSDETEWSDIVNFVLQALFFGERQGVVQNSFLCEKNAPTNIPSKLNYLNAVYCVGNYGELYAKGFSSFHNRSRINRINNGTEMLYVTPFGTLYHEDAEDEPKSVRTSLLHHLSSKDELNCGIINQNGCIENNLTTSKGLCGMSVSYCITLAASIYNGNVRAVNLTLFNDYERALSLLSNYTVDVLFGLPANLKFDFGTASRKGVTFSMPYYYGDETGK</sequence>
<dbReference type="Proteomes" id="UP001516023">
    <property type="component" value="Unassembled WGS sequence"/>
</dbReference>
<evidence type="ECO:0000256" key="4">
    <source>
        <dbReference type="SAM" id="MobiDB-lite"/>
    </source>
</evidence>
<dbReference type="SUPFAM" id="SSF53850">
    <property type="entry name" value="Periplasmic binding protein-like II"/>
    <property type="match status" value="1"/>
</dbReference>
<dbReference type="PANTHER" id="PTHR30085:SF6">
    <property type="entry name" value="ABC TRANSPORTER GLUTAMINE-BINDING PROTEIN GLNH"/>
    <property type="match status" value="1"/>
</dbReference>